<dbReference type="EMBL" id="CAACYJ010000030">
    <property type="protein sequence ID" value="VFB19772.1"/>
    <property type="molecule type" value="Genomic_DNA"/>
</dbReference>
<dbReference type="RefSeq" id="WP_133144354.1">
    <property type="nucleotide sequence ID" value="NZ_CAACYJ010000030.1"/>
</dbReference>
<evidence type="ECO:0000313" key="1">
    <source>
        <dbReference type="EMBL" id="VFB19772.1"/>
    </source>
</evidence>
<protein>
    <submittedName>
        <fullName evidence="1">Uncharacterized protein</fullName>
    </submittedName>
</protein>
<reference evidence="1 2" key="1">
    <citation type="submission" date="2019-02" db="EMBL/GenBank/DDBJ databases">
        <authorList>
            <consortium name="Pathogen Informatics"/>
        </authorList>
    </citation>
    <scope>NUCLEOTIDE SEQUENCE [LARGE SCALE GENOMIC DNA]</scope>
    <source>
        <strain evidence="1 2">3012STDY7103891</strain>
    </source>
</reference>
<sequence>MTIISSRLKTTIDITTEQELTVDTHTGEVLVSRKEIIKRHRVTTDVGTQCRHPVDARTSEELAEILSVHDHWADNLIVEADKLLDLLEAGAISAGAIKLFRQILLGLAGRNIWFGKLADIGTKREIGDLTRADLIRVIRQGKTMPTKVIVHPWYGWRGDRMSRQSYIGAWICIASD</sequence>
<dbReference type="Proteomes" id="UP000330809">
    <property type="component" value="Unassembled WGS sequence"/>
</dbReference>
<gene>
    <name evidence="1" type="ORF">NCTC10754_02374</name>
</gene>
<organism evidence="1 2">
    <name type="scientific">Pseudomonas fragi</name>
    <dbReference type="NCBI Taxonomy" id="296"/>
    <lineage>
        <taxon>Bacteria</taxon>
        <taxon>Pseudomonadati</taxon>
        <taxon>Pseudomonadota</taxon>
        <taxon>Gammaproteobacteria</taxon>
        <taxon>Pseudomonadales</taxon>
        <taxon>Pseudomonadaceae</taxon>
        <taxon>Pseudomonas</taxon>
    </lineage>
</organism>
<dbReference type="AlphaFoldDB" id="A0A449IK36"/>
<evidence type="ECO:0000313" key="2">
    <source>
        <dbReference type="Proteomes" id="UP000330809"/>
    </source>
</evidence>
<name>A0A449IK36_PSEFR</name>
<accession>A0A449IK36</accession>
<proteinExistence type="predicted"/>